<reference evidence="6" key="1">
    <citation type="submission" date="2019-03" db="EMBL/GenBank/DDBJ databases">
        <title>Weissella sp. 26KH-42 Genome sequencing.</title>
        <authorList>
            <person name="Heo J."/>
            <person name="Kim S.-J."/>
            <person name="Kim J.-S."/>
            <person name="Hong S.-B."/>
            <person name="Kwon S.-W."/>
        </authorList>
    </citation>
    <scope>NUCLEOTIDE SEQUENCE [LARGE SCALE GENOMIC DNA]</scope>
    <source>
        <strain evidence="6">26KH-42</strain>
    </source>
</reference>
<protein>
    <submittedName>
        <fullName evidence="5">ABC transporter substrate-binding protein</fullName>
    </submittedName>
</protein>
<name>A0A4P6YRN3_9LACO</name>
<accession>A0A4P6YRN3</accession>
<proteinExistence type="inferred from homology"/>
<dbReference type="PROSITE" id="PS51257">
    <property type="entry name" value="PROKAR_LIPOPROTEIN"/>
    <property type="match status" value="1"/>
</dbReference>
<comment type="similarity">
    <text evidence="2">Belongs to the bacterial solute-binding protein SsuA/TauA family.</text>
</comment>
<keyword evidence="6" id="KW-1185">Reference proteome</keyword>
<feature type="signal peptide" evidence="4">
    <location>
        <begin position="1"/>
        <end position="19"/>
    </location>
</feature>
<dbReference type="PANTHER" id="PTHR30024:SF47">
    <property type="entry name" value="TAURINE-BINDING PERIPLASMIC PROTEIN"/>
    <property type="match status" value="1"/>
</dbReference>
<evidence type="ECO:0000256" key="3">
    <source>
        <dbReference type="ARBA" id="ARBA00022729"/>
    </source>
</evidence>
<dbReference type="KEGG" id="wei:EQG49_01690"/>
<evidence type="ECO:0000256" key="4">
    <source>
        <dbReference type="SAM" id="SignalP"/>
    </source>
</evidence>
<dbReference type="Proteomes" id="UP000292886">
    <property type="component" value="Chromosome"/>
</dbReference>
<dbReference type="PANTHER" id="PTHR30024">
    <property type="entry name" value="ALIPHATIC SULFONATES-BINDING PROTEIN-RELATED"/>
    <property type="match status" value="1"/>
</dbReference>
<dbReference type="EMBL" id="CP037940">
    <property type="protein sequence ID" value="QBO35262.1"/>
    <property type="molecule type" value="Genomic_DNA"/>
</dbReference>
<evidence type="ECO:0000313" key="6">
    <source>
        <dbReference type="Proteomes" id="UP000292886"/>
    </source>
</evidence>
<dbReference type="RefSeq" id="WP_133362342.1">
    <property type="nucleotide sequence ID" value="NZ_CP037940.1"/>
</dbReference>
<evidence type="ECO:0000313" key="5">
    <source>
        <dbReference type="EMBL" id="QBO35262.1"/>
    </source>
</evidence>
<dbReference type="Pfam" id="PF13379">
    <property type="entry name" value="NMT1_2"/>
    <property type="match status" value="1"/>
</dbReference>
<evidence type="ECO:0000256" key="1">
    <source>
        <dbReference type="ARBA" id="ARBA00004418"/>
    </source>
</evidence>
<dbReference type="OrthoDB" id="9815602at2"/>
<dbReference type="Gene3D" id="3.40.190.10">
    <property type="entry name" value="Periplasmic binding protein-like II"/>
    <property type="match status" value="2"/>
</dbReference>
<keyword evidence="3 4" id="KW-0732">Signal</keyword>
<evidence type="ECO:0000256" key="2">
    <source>
        <dbReference type="ARBA" id="ARBA00010742"/>
    </source>
</evidence>
<gene>
    <name evidence="5" type="ORF">EQG49_01690</name>
</gene>
<sequence length="337" mass="35838">MKKILGGVVVALAATLVLAGCGNTNSKDTKSGDNKLQTVKLGVMPSTDNLPLLVAANEGLDKQNGVKIEIEPFKSAKDRDAAFQAGKVDGVISDVIALAIYEQGGMDVKVTSTTHDQFDLVADGGTSISDKNGKMVDRIGGVNSIKDLKGKSVIIAKNGGIEYATVKMLAAAGMKESDVKMLDVPPVPARLELLNSGKASAAVLPEPFITMGEADGQHVIDSTTKIGLNPFIIGFPAKTISAKKAAIQGFYKAYDQAVNQINNNRNDPKQVAKYRAMLVKNVGFPAKLTNKIKIDKFPKASQISAKDIDDAFSWAKSKGLLKKNLKAKDVLSDVYFK</sequence>
<dbReference type="AlphaFoldDB" id="A0A4P6YRN3"/>
<organism evidence="5 6">
    <name type="scientific">Periweissella cryptocerci</name>
    <dbReference type="NCBI Taxonomy" id="2506420"/>
    <lineage>
        <taxon>Bacteria</taxon>
        <taxon>Bacillati</taxon>
        <taxon>Bacillota</taxon>
        <taxon>Bacilli</taxon>
        <taxon>Lactobacillales</taxon>
        <taxon>Lactobacillaceae</taxon>
        <taxon>Periweissella</taxon>
    </lineage>
</organism>
<comment type="subcellular location">
    <subcellularLocation>
        <location evidence="1">Periplasm</location>
    </subcellularLocation>
</comment>
<dbReference type="SUPFAM" id="SSF53850">
    <property type="entry name" value="Periplasmic binding protein-like II"/>
    <property type="match status" value="1"/>
</dbReference>
<feature type="chain" id="PRO_5039138237" evidence="4">
    <location>
        <begin position="20"/>
        <end position="337"/>
    </location>
</feature>
<dbReference type="GO" id="GO:0042597">
    <property type="term" value="C:periplasmic space"/>
    <property type="evidence" value="ECO:0007669"/>
    <property type="project" value="UniProtKB-SubCell"/>
</dbReference>